<proteinExistence type="predicted"/>
<feature type="domain" description="Helix-turn-helix type 11" evidence="1">
    <location>
        <begin position="7"/>
        <end position="59"/>
    </location>
</feature>
<evidence type="ECO:0000313" key="4">
    <source>
        <dbReference type="EMBL" id="MDR7378522.1"/>
    </source>
</evidence>
<dbReference type="EMBL" id="JAVDXT010000003">
    <property type="protein sequence ID" value="MDR7378522.1"/>
    <property type="molecule type" value="Genomic_DNA"/>
</dbReference>
<dbReference type="InterPro" id="IPR057727">
    <property type="entry name" value="WCX_dom"/>
</dbReference>
<dbReference type="RefSeq" id="WP_310374736.1">
    <property type="nucleotide sequence ID" value="NZ_JAVDXT010000003.1"/>
</dbReference>
<dbReference type="GO" id="GO:0003677">
    <property type="term" value="F:DNA binding"/>
    <property type="evidence" value="ECO:0007669"/>
    <property type="project" value="UniProtKB-KW"/>
</dbReference>
<dbReference type="InterPro" id="IPR026881">
    <property type="entry name" value="WYL_dom"/>
</dbReference>
<keyword evidence="4" id="KW-0238">DNA-binding</keyword>
<dbReference type="InterPro" id="IPR013196">
    <property type="entry name" value="HTH_11"/>
</dbReference>
<dbReference type="PANTHER" id="PTHR34580">
    <property type="match status" value="1"/>
</dbReference>
<gene>
    <name evidence="4" type="ORF">J2X19_003216</name>
</gene>
<dbReference type="InterPro" id="IPR051534">
    <property type="entry name" value="CBASS_pafABC_assoc_protein"/>
</dbReference>
<dbReference type="PIRSF" id="PIRSF016838">
    <property type="entry name" value="PafC"/>
    <property type="match status" value="1"/>
</dbReference>
<evidence type="ECO:0000313" key="5">
    <source>
        <dbReference type="Proteomes" id="UP001180487"/>
    </source>
</evidence>
<comment type="caution">
    <text evidence="4">The sequence shown here is derived from an EMBL/GenBank/DDBJ whole genome shotgun (WGS) entry which is preliminary data.</text>
</comment>
<evidence type="ECO:0000259" key="3">
    <source>
        <dbReference type="Pfam" id="PF25583"/>
    </source>
</evidence>
<feature type="domain" description="WYL" evidence="2">
    <location>
        <begin position="143"/>
        <end position="208"/>
    </location>
</feature>
<dbReference type="InterPro" id="IPR028349">
    <property type="entry name" value="PafC-like"/>
</dbReference>
<dbReference type="PROSITE" id="PS52050">
    <property type="entry name" value="WYL"/>
    <property type="match status" value="1"/>
</dbReference>
<reference evidence="4 5" key="1">
    <citation type="submission" date="2023-07" db="EMBL/GenBank/DDBJ databases">
        <title>Sorghum-associated microbial communities from plants grown in Nebraska, USA.</title>
        <authorList>
            <person name="Schachtman D."/>
        </authorList>
    </citation>
    <scope>NUCLEOTIDE SEQUENCE [LARGE SCALE GENOMIC DNA]</scope>
    <source>
        <strain evidence="4 5">BE313</strain>
    </source>
</reference>
<dbReference type="Pfam" id="PF08279">
    <property type="entry name" value="HTH_11"/>
    <property type="match status" value="1"/>
</dbReference>
<name>A0ABU2CB05_9BURK</name>
<organism evidence="4 5">
    <name type="scientific">Rhodoferax ferrireducens</name>
    <dbReference type="NCBI Taxonomy" id="192843"/>
    <lineage>
        <taxon>Bacteria</taxon>
        <taxon>Pseudomonadati</taxon>
        <taxon>Pseudomonadota</taxon>
        <taxon>Betaproteobacteria</taxon>
        <taxon>Burkholderiales</taxon>
        <taxon>Comamonadaceae</taxon>
        <taxon>Rhodoferax</taxon>
    </lineage>
</organism>
<dbReference type="Proteomes" id="UP001180487">
    <property type="component" value="Unassembled WGS sequence"/>
</dbReference>
<keyword evidence="5" id="KW-1185">Reference proteome</keyword>
<evidence type="ECO:0000259" key="1">
    <source>
        <dbReference type="Pfam" id="PF08279"/>
    </source>
</evidence>
<dbReference type="Gene3D" id="1.10.10.10">
    <property type="entry name" value="Winged helix-like DNA-binding domain superfamily/Winged helix DNA-binding domain"/>
    <property type="match status" value="1"/>
</dbReference>
<dbReference type="InterPro" id="IPR036390">
    <property type="entry name" value="WH_DNA-bd_sf"/>
</dbReference>
<feature type="domain" description="WCX" evidence="3">
    <location>
        <begin position="263"/>
        <end position="303"/>
    </location>
</feature>
<evidence type="ECO:0000259" key="2">
    <source>
        <dbReference type="Pfam" id="PF13280"/>
    </source>
</evidence>
<dbReference type="SUPFAM" id="SSF46785">
    <property type="entry name" value="Winged helix' DNA-binding domain"/>
    <property type="match status" value="1"/>
</dbReference>
<dbReference type="Pfam" id="PF13280">
    <property type="entry name" value="WYL"/>
    <property type="match status" value="1"/>
</dbReference>
<protein>
    <submittedName>
        <fullName evidence="4">DNA-binding transcriptional regulator YafY</fullName>
    </submittedName>
</protein>
<accession>A0ABU2CB05</accession>
<sequence>MYSPTTRVLTVLELLQAHSRLSGPDLAQRLEVDGRTLRRYIRKLEDLGIPVLAERGRYGCYSLMPGFKLPPMVFTDDEALAISLGLVAARGLGLAAAVAAVESAQAKLERVMPAPLKQRVRALGETVVLDQRPSAPAKDNQALIALSLAAYQQRQVHLHYCSAQDVVTERDFDPYGLAYRARRWYVVGHCHLRQGLRSFRLDRVQAVAPKESYFVPPADFDAVRHLALGVASIPRAIQIEVLLHTDMETAQAALFDSIGLLHPVDGGVVLHSQADDVHWFARELARLPFDFTVRQPPALREALSLLAVRLQQLAGISRAGT</sequence>
<dbReference type="InterPro" id="IPR036388">
    <property type="entry name" value="WH-like_DNA-bd_sf"/>
</dbReference>
<dbReference type="PANTHER" id="PTHR34580:SF3">
    <property type="entry name" value="PROTEIN PAFB"/>
    <property type="match status" value="1"/>
</dbReference>
<dbReference type="Pfam" id="PF25583">
    <property type="entry name" value="WCX"/>
    <property type="match status" value="1"/>
</dbReference>